<dbReference type="OrthoDB" id="1928184at2759"/>
<keyword evidence="1" id="KW-0479">Metal-binding</keyword>
<dbReference type="GO" id="GO:0046872">
    <property type="term" value="F:metal ion binding"/>
    <property type="evidence" value="ECO:0007669"/>
    <property type="project" value="UniProtKB-KW"/>
</dbReference>
<proteinExistence type="predicted"/>
<dbReference type="InterPro" id="IPR027443">
    <property type="entry name" value="IPNS-like_sf"/>
</dbReference>
<evidence type="ECO:0000256" key="2">
    <source>
        <dbReference type="ARBA" id="ARBA00023004"/>
    </source>
</evidence>
<name>A0A9Q0J774_9ROSI</name>
<dbReference type="AlphaFoldDB" id="A0A9Q0J774"/>
<evidence type="ECO:0000313" key="7">
    <source>
        <dbReference type="Proteomes" id="UP001141552"/>
    </source>
</evidence>
<dbReference type="Gene3D" id="2.60.120.330">
    <property type="entry name" value="B-lactam Antibiotic, Isopenicillin N Synthase, Chain"/>
    <property type="match status" value="1"/>
</dbReference>
<reference evidence="6" key="2">
    <citation type="journal article" date="2023" name="Plants (Basel)">
        <title>Annotation of the Turnera subulata (Passifloraceae) Draft Genome Reveals the S-Locus Evolved after the Divergence of Turneroideae from Passifloroideae in a Stepwise Manner.</title>
        <authorList>
            <person name="Henning P.M."/>
            <person name="Roalson E.H."/>
            <person name="Mir W."/>
            <person name="McCubbin A.G."/>
            <person name="Shore J.S."/>
        </authorList>
    </citation>
    <scope>NUCLEOTIDE SEQUENCE</scope>
    <source>
        <strain evidence="6">F60SS</strain>
    </source>
</reference>
<reference evidence="6" key="1">
    <citation type="submission" date="2022-02" db="EMBL/GenBank/DDBJ databases">
        <authorList>
            <person name="Henning P.M."/>
            <person name="McCubbin A.G."/>
            <person name="Shore J.S."/>
        </authorList>
    </citation>
    <scope>NUCLEOTIDE SEQUENCE</scope>
    <source>
        <strain evidence="6">F60SS</strain>
        <tissue evidence="6">Leaves</tissue>
    </source>
</reference>
<organism evidence="6 7">
    <name type="scientific">Turnera subulata</name>
    <dbReference type="NCBI Taxonomy" id="218843"/>
    <lineage>
        <taxon>Eukaryota</taxon>
        <taxon>Viridiplantae</taxon>
        <taxon>Streptophyta</taxon>
        <taxon>Embryophyta</taxon>
        <taxon>Tracheophyta</taxon>
        <taxon>Spermatophyta</taxon>
        <taxon>Magnoliopsida</taxon>
        <taxon>eudicotyledons</taxon>
        <taxon>Gunneridae</taxon>
        <taxon>Pentapetalae</taxon>
        <taxon>rosids</taxon>
        <taxon>fabids</taxon>
        <taxon>Malpighiales</taxon>
        <taxon>Passifloraceae</taxon>
        <taxon>Turnera</taxon>
    </lineage>
</organism>
<dbReference type="Proteomes" id="UP001141552">
    <property type="component" value="Unassembled WGS sequence"/>
</dbReference>
<dbReference type="PANTHER" id="PTHR34945">
    <property type="entry name" value="2-OXOGLUTARATE (2OG) AND FE(II)-DEPENDENT OXYGENASE SUPERFAMILY PROTEIN"/>
    <property type="match status" value="1"/>
</dbReference>
<gene>
    <name evidence="6" type="ORF">Tsubulata_038066</name>
</gene>
<feature type="domain" description="Isopenicillin N synthase-like Fe(2+) 2OG dioxygenase" evidence="4">
    <location>
        <begin position="270"/>
        <end position="334"/>
    </location>
</feature>
<evidence type="ECO:0000313" key="6">
    <source>
        <dbReference type="EMBL" id="KAJ4832096.1"/>
    </source>
</evidence>
<dbReference type="InterPro" id="IPR026992">
    <property type="entry name" value="DIOX_N"/>
</dbReference>
<accession>A0A9Q0J774</accession>
<protein>
    <recommendedName>
        <fullName evidence="8">Non-haem dioxygenase N-terminal domain-containing protein</fullName>
    </recommendedName>
</protein>
<evidence type="ECO:0008006" key="8">
    <source>
        <dbReference type="Google" id="ProtNLM"/>
    </source>
</evidence>
<evidence type="ECO:0000256" key="3">
    <source>
        <dbReference type="SAM" id="MobiDB-lite"/>
    </source>
</evidence>
<keyword evidence="2" id="KW-0408">Iron</keyword>
<comment type="caution">
    <text evidence="6">The sequence shown here is derived from an EMBL/GenBank/DDBJ whole genome shotgun (WGS) entry which is preliminary data.</text>
</comment>
<evidence type="ECO:0000256" key="1">
    <source>
        <dbReference type="ARBA" id="ARBA00022723"/>
    </source>
</evidence>
<dbReference type="EMBL" id="JAKUCV010005200">
    <property type="protein sequence ID" value="KAJ4832096.1"/>
    <property type="molecule type" value="Genomic_DNA"/>
</dbReference>
<feature type="region of interest" description="Disordered" evidence="3">
    <location>
        <begin position="1"/>
        <end position="31"/>
    </location>
</feature>
<dbReference type="Pfam" id="PF03171">
    <property type="entry name" value="2OG-FeII_Oxy"/>
    <property type="match status" value="1"/>
</dbReference>
<evidence type="ECO:0000259" key="4">
    <source>
        <dbReference type="Pfam" id="PF03171"/>
    </source>
</evidence>
<dbReference type="InterPro" id="IPR044861">
    <property type="entry name" value="IPNS-like_FE2OG_OXY"/>
</dbReference>
<dbReference type="SUPFAM" id="SSF51197">
    <property type="entry name" value="Clavaminate synthase-like"/>
    <property type="match status" value="1"/>
</dbReference>
<dbReference type="Pfam" id="PF14226">
    <property type="entry name" value="DIOX_N"/>
    <property type="match status" value="1"/>
</dbReference>
<keyword evidence="7" id="KW-1185">Reference proteome</keyword>
<feature type="domain" description="Non-haem dioxygenase N-terminal" evidence="5">
    <location>
        <begin position="69"/>
        <end position="159"/>
    </location>
</feature>
<evidence type="ECO:0000259" key="5">
    <source>
        <dbReference type="Pfam" id="PF14226"/>
    </source>
</evidence>
<dbReference type="PANTHER" id="PTHR34945:SF8">
    <property type="entry name" value="DOWNSTREAM TARGET OF AGL15-4"/>
    <property type="match status" value="1"/>
</dbReference>
<sequence length="378" mass="42516">MTISPHHHSMPEHPIDFRAPPPSPIASGRRSTVTNDDVLTEFLEHSLRVPNLVLPDKVFPRQKVVETPPRIDFQSLKSQESDSLSKALDSMSRLGCFQLVSHGIPGDLMRLVLAMAAGIFSVAPEKKAAVTRSTERRLGYELEELHGEEESHEMSEEFVWCRDKGLKLDMEGIWPTGYSNFSEKMEMLQLEVENVAEQILRVLWENCPKKSLSLNDIMEGQDIVGSVCYVTNHKRSILSDESRSSSLGYDVIKMLIRGTDYSHALCFHICDGSSEFHVYSKKGWVSFSPDKDALLVTVGDQAQVLSGGHYKHVLGRPIFRGEKEDCISMAFLYSPPRNTTAINAESNKGKAISLRQQAVIAMILTIIYRLLLYVCKEF</sequence>